<feature type="transmembrane region" description="Helical" evidence="5">
    <location>
        <begin position="395"/>
        <end position="416"/>
    </location>
</feature>
<name>A0A178ZFR7_9EURO</name>
<feature type="transmembrane region" description="Helical" evidence="5">
    <location>
        <begin position="88"/>
        <end position="111"/>
    </location>
</feature>
<dbReference type="InterPro" id="IPR020846">
    <property type="entry name" value="MFS_dom"/>
</dbReference>
<dbReference type="PANTHER" id="PTHR23502">
    <property type="entry name" value="MAJOR FACILITATOR SUPERFAMILY"/>
    <property type="match status" value="1"/>
</dbReference>
<evidence type="ECO:0000256" key="4">
    <source>
        <dbReference type="ARBA" id="ARBA00023136"/>
    </source>
</evidence>
<sequence>MSDSHVVSEIGVQTDFPPGTVLLYDPARASTEIVLHPIPSVDPNDPLNWSKWRKALNFTLANIFVLFTFVLLDISSVAYGSYTVDLNITYSTFTVASAVGFTGLAIGCVLFIPFVHKYGRRPIYLLSCAVQFASAIWYAKMNSGGEMIAVSLLSGLGGALSETLVQVTIADLFFVHQHATMSAIFLLVQAAGSFLGPVAAGYVVVSQGWRWIWWWCAIFLGVNLFLVGALFEESKYIPELTGHPPAATYLTEVTATDKDNKNDLVFVEKGDRDLRHIHLKPRSYRQRMALFTKTEASVTHHFYQPFIILCMFPAVAYTAITYGCLIAYYAVIVSVVASTIIYPPYNFSASSLGLMSIAPFVGCALGSIVGGPLNDRLISWLARRNRGIFEPEMRLYTSLPAAVLNIGGILIVGLGLAHGLAWPALTIGFAIFGFGLVIIGDAALAYLTDCYQDIVGDALVAVVFVRNGLSLVIMFSLSPWRSALGIQNLFVSLAMIALAIFLLPIPLMMPKPGHRNEKILKSWELKVETNISEMGCCLILLAPKICKLKVILLTDLTILNLNLVDLMDVVEQ</sequence>
<keyword evidence="8" id="KW-1185">Reference proteome</keyword>
<evidence type="ECO:0000256" key="2">
    <source>
        <dbReference type="ARBA" id="ARBA00022692"/>
    </source>
</evidence>
<feature type="transmembrane region" description="Helical" evidence="5">
    <location>
        <begin position="60"/>
        <end position="82"/>
    </location>
</feature>
<dbReference type="PANTHER" id="PTHR23502:SF50">
    <property type="entry name" value="TRANSPORTER, PUTATIVE (AFU_ORTHOLOGUE AFUA_5G00430)-RELATED"/>
    <property type="match status" value="1"/>
</dbReference>
<evidence type="ECO:0000256" key="1">
    <source>
        <dbReference type="ARBA" id="ARBA00004141"/>
    </source>
</evidence>
<dbReference type="PROSITE" id="PS50850">
    <property type="entry name" value="MFS"/>
    <property type="match status" value="1"/>
</dbReference>
<evidence type="ECO:0000313" key="7">
    <source>
        <dbReference type="EMBL" id="OAP58482.1"/>
    </source>
</evidence>
<dbReference type="EMBL" id="LVYI01000006">
    <property type="protein sequence ID" value="OAP58482.1"/>
    <property type="molecule type" value="Genomic_DNA"/>
</dbReference>
<feature type="transmembrane region" description="Helical" evidence="5">
    <location>
        <begin position="489"/>
        <end position="509"/>
    </location>
</feature>
<gene>
    <name evidence="7" type="ORF">AYL99_07572</name>
</gene>
<evidence type="ECO:0000313" key="8">
    <source>
        <dbReference type="Proteomes" id="UP000078343"/>
    </source>
</evidence>
<feature type="domain" description="Major facilitator superfamily (MFS) profile" evidence="6">
    <location>
        <begin position="54"/>
        <end position="512"/>
    </location>
</feature>
<feature type="transmembrane region" description="Helical" evidence="5">
    <location>
        <begin position="454"/>
        <end position="477"/>
    </location>
</feature>
<dbReference type="InterPro" id="IPR011701">
    <property type="entry name" value="MFS"/>
</dbReference>
<dbReference type="Pfam" id="PF07690">
    <property type="entry name" value="MFS_1"/>
    <property type="match status" value="1"/>
</dbReference>
<dbReference type="GO" id="GO:0005886">
    <property type="term" value="C:plasma membrane"/>
    <property type="evidence" value="ECO:0007669"/>
    <property type="project" value="TreeGrafter"/>
</dbReference>
<evidence type="ECO:0000256" key="5">
    <source>
        <dbReference type="SAM" id="Phobius"/>
    </source>
</evidence>
<evidence type="ECO:0000256" key="3">
    <source>
        <dbReference type="ARBA" id="ARBA00022989"/>
    </source>
</evidence>
<protein>
    <recommendedName>
        <fullName evidence="6">Major facilitator superfamily (MFS) profile domain-containing protein</fullName>
    </recommendedName>
</protein>
<comment type="caution">
    <text evidence="7">The sequence shown here is derived from an EMBL/GenBank/DDBJ whole genome shotgun (WGS) entry which is preliminary data.</text>
</comment>
<dbReference type="OrthoDB" id="5215911at2759"/>
<dbReference type="GeneID" id="30011740"/>
<dbReference type="SUPFAM" id="SSF103473">
    <property type="entry name" value="MFS general substrate transporter"/>
    <property type="match status" value="1"/>
</dbReference>
<proteinExistence type="predicted"/>
<feature type="transmembrane region" description="Helical" evidence="5">
    <location>
        <begin position="147"/>
        <end position="175"/>
    </location>
</feature>
<organism evidence="7 8">
    <name type="scientific">Fonsecaea erecta</name>
    <dbReference type="NCBI Taxonomy" id="1367422"/>
    <lineage>
        <taxon>Eukaryota</taxon>
        <taxon>Fungi</taxon>
        <taxon>Dikarya</taxon>
        <taxon>Ascomycota</taxon>
        <taxon>Pezizomycotina</taxon>
        <taxon>Eurotiomycetes</taxon>
        <taxon>Chaetothyriomycetidae</taxon>
        <taxon>Chaetothyriales</taxon>
        <taxon>Herpotrichiellaceae</taxon>
        <taxon>Fonsecaea</taxon>
    </lineage>
</organism>
<dbReference type="RefSeq" id="XP_018691849.1">
    <property type="nucleotide sequence ID" value="XM_018839081.1"/>
</dbReference>
<feature type="transmembrane region" description="Helical" evidence="5">
    <location>
        <begin position="123"/>
        <end position="141"/>
    </location>
</feature>
<dbReference type="Gene3D" id="1.20.1250.20">
    <property type="entry name" value="MFS general substrate transporter like domains"/>
    <property type="match status" value="1"/>
</dbReference>
<evidence type="ECO:0000259" key="6">
    <source>
        <dbReference type="PROSITE" id="PS50850"/>
    </source>
</evidence>
<dbReference type="GO" id="GO:0022857">
    <property type="term" value="F:transmembrane transporter activity"/>
    <property type="evidence" value="ECO:0007669"/>
    <property type="project" value="InterPro"/>
</dbReference>
<dbReference type="InterPro" id="IPR036259">
    <property type="entry name" value="MFS_trans_sf"/>
</dbReference>
<keyword evidence="4 5" id="KW-0472">Membrane</keyword>
<feature type="transmembrane region" description="Helical" evidence="5">
    <location>
        <begin position="182"/>
        <end position="205"/>
    </location>
</feature>
<dbReference type="Proteomes" id="UP000078343">
    <property type="component" value="Unassembled WGS sequence"/>
</dbReference>
<keyword evidence="2 5" id="KW-0812">Transmembrane</keyword>
<feature type="transmembrane region" description="Helical" evidence="5">
    <location>
        <begin position="306"/>
        <end position="332"/>
    </location>
</feature>
<keyword evidence="3 5" id="KW-1133">Transmembrane helix</keyword>
<feature type="transmembrane region" description="Helical" evidence="5">
    <location>
        <begin position="352"/>
        <end position="374"/>
    </location>
</feature>
<feature type="transmembrane region" description="Helical" evidence="5">
    <location>
        <begin position="211"/>
        <end position="231"/>
    </location>
</feature>
<dbReference type="AlphaFoldDB" id="A0A178ZFR7"/>
<reference evidence="7 8" key="1">
    <citation type="submission" date="2016-04" db="EMBL/GenBank/DDBJ databases">
        <title>Draft genome of Fonsecaea erecta CBS 125763.</title>
        <authorList>
            <person name="Weiss V.A."/>
            <person name="Vicente V.A."/>
            <person name="Raittz R.T."/>
            <person name="Moreno L.F."/>
            <person name="De Souza E.M."/>
            <person name="Pedrosa F.O."/>
            <person name="Steffens M.B."/>
            <person name="Faoro H."/>
            <person name="Tadra-Sfeir M.Z."/>
            <person name="Najafzadeh M.J."/>
            <person name="Felipe M.S."/>
            <person name="Teixeira M."/>
            <person name="Sun J."/>
            <person name="Xi L."/>
            <person name="Gomes R."/>
            <person name="De Azevedo C.M."/>
            <person name="Salgado C.G."/>
            <person name="Da Silva M.B."/>
            <person name="Nascimento M.F."/>
            <person name="Queiroz-Telles F."/>
            <person name="Attili D.S."/>
            <person name="Gorbushina A."/>
        </authorList>
    </citation>
    <scope>NUCLEOTIDE SEQUENCE [LARGE SCALE GENOMIC DNA]</scope>
    <source>
        <strain evidence="7 8">CBS 125763</strain>
    </source>
</reference>
<accession>A0A178ZFR7</accession>
<comment type="subcellular location">
    <subcellularLocation>
        <location evidence="1">Membrane</location>
        <topology evidence="1">Multi-pass membrane protein</topology>
    </subcellularLocation>
</comment>
<feature type="transmembrane region" description="Helical" evidence="5">
    <location>
        <begin position="422"/>
        <end position="447"/>
    </location>
</feature>